<dbReference type="InterPro" id="IPR000917">
    <property type="entry name" value="Sulfatase_N"/>
</dbReference>
<accession>A0A3M7DHT3</accession>
<evidence type="ECO:0000256" key="3">
    <source>
        <dbReference type="ARBA" id="ARBA00022801"/>
    </source>
</evidence>
<dbReference type="InterPro" id="IPR012083">
    <property type="entry name" value="Arylsulfatase"/>
</dbReference>
<dbReference type="InterPro" id="IPR024607">
    <property type="entry name" value="Sulfatase_CS"/>
</dbReference>
<organism evidence="8 9">
    <name type="scientific">Hortaea werneckii</name>
    <name type="common">Black yeast</name>
    <name type="synonym">Cladosporium werneckii</name>
    <dbReference type="NCBI Taxonomy" id="91943"/>
    <lineage>
        <taxon>Eukaryota</taxon>
        <taxon>Fungi</taxon>
        <taxon>Dikarya</taxon>
        <taxon>Ascomycota</taxon>
        <taxon>Pezizomycotina</taxon>
        <taxon>Dothideomycetes</taxon>
        <taxon>Dothideomycetidae</taxon>
        <taxon>Mycosphaerellales</taxon>
        <taxon>Teratosphaeriaceae</taxon>
        <taxon>Hortaea</taxon>
    </lineage>
</organism>
<dbReference type="GO" id="GO:0018958">
    <property type="term" value="P:phenol-containing compound metabolic process"/>
    <property type="evidence" value="ECO:0007669"/>
    <property type="project" value="InterPro"/>
</dbReference>
<comment type="PTM">
    <text evidence="5">The conversion to 3-oxoalanine (also known as C-formylglycine, FGly), of a serine or cysteine residue in prokaryotes and of a cysteine residue in eukaryotes, is critical for catalytic activity.</text>
</comment>
<evidence type="ECO:0000313" key="8">
    <source>
        <dbReference type="EMBL" id="RMY63919.1"/>
    </source>
</evidence>
<dbReference type="Proteomes" id="UP000269276">
    <property type="component" value="Unassembled WGS sequence"/>
</dbReference>
<evidence type="ECO:0000256" key="5">
    <source>
        <dbReference type="PIRSR" id="PIRSR000972-50"/>
    </source>
</evidence>
<dbReference type="FunFam" id="3.40.720.10:FF:000051">
    <property type="entry name" value="Arylsulfatase"/>
    <property type="match status" value="1"/>
</dbReference>
<feature type="signal peptide" evidence="6">
    <location>
        <begin position="1"/>
        <end position="23"/>
    </location>
</feature>
<protein>
    <recommendedName>
        <fullName evidence="7">Sulfatase N-terminal domain-containing protein</fullName>
    </recommendedName>
</protein>
<dbReference type="GO" id="GO:0005539">
    <property type="term" value="F:glycosaminoglycan binding"/>
    <property type="evidence" value="ECO:0007669"/>
    <property type="project" value="TreeGrafter"/>
</dbReference>
<proteinExistence type="inferred from homology"/>
<dbReference type="PANTHER" id="PTHR43108:SF8">
    <property type="entry name" value="SD21168P"/>
    <property type="match status" value="1"/>
</dbReference>
<dbReference type="GO" id="GO:0008449">
    <property type="term" value="F:N-acetylglucosamine-6-sulfatase activity"/>
    <property type="evidence" value="ECO:0007669"/>
    <property type="project" value="TreeGrafter"/>
</dbReference>
<dbReference type="SUPFAM" id="SSF53649">
    <property type="entry name" value="Alkaline phosphatase-like"/>
    <property type="match status" value="1"/>
</dbReference>
<sequence>MSLGQLACLYLVALCLLLLPVWAAEHDQHPLMPADVPRDTNKRPNMIFILTDDQDLHMDSLSYMPYLQEHLVKKGTSYDRHYCTVALCCPSRASLLTGKAAHNVNVTDVNPPYGGYPKFVSQGFNSAYLPLWLQEAGYNTYYTGKLFNAHSIDNFDSPFAAGWNGSDFLLDPFTYEYLNATMQRNRDDPVSYEGQYSADIVARKAYGFLDEAIEARTKGDRPFWLGIAPMAPHSNNHHNERSIDGNFTEKSVTMSPPISAERHKHLFQDVKVPRTPHFNPDHPNGVSWIGQLPQQNETNVDYNDEWYRSRLRALRPVDEMIDEVFRKLEEAGITDETYVFFSTDNGYHIGQHRLQPGKQCAYEEDINVPFIVRGPGVASGQRTDLVSTHTDLAPTFLHLAGVDDRTMEKYNFDGQAMSLTSGFGDLDSDGKHFHRRTEHVNVEMWGIIMSEGKHGQVLHPNHTYKALRLVGEDYSLLYTVWCSNEHELYDLNRDPWEMENLYTRDDNRVLSFMGTNKGSRDMDVGGSQDHESISQDESRAAFTEANQHVGYTKPSNSSHENSTVSIPRLMSRLDTLLVVLKTCKGRQCTHPWEVLHPGGDVQDLHDALNSDFDEFYEVQQQRVYFDKCEKGYIAESEGPDGPKIWGEGGVGVMWDEMAV</sequence>
<keyword evidence="4" id="KW-0325">Glycoprotein</keyword>
<dbReference type="PROSITE" id="PS00523">
    <property type="entry name" value="SULFATASE_1"/>
    <property type="match status" value="1"/>
</dbReference>
<dbReference type="AlphaFoldDB" id="A0A3M7DHT3"/>
<evidence type="ECO:0000313" key="9">
    <source>
        <dbReference type="Proteomes" id="UP000269276"/>
    </source>
</evidence>
<comment type="similarity">
    <text evidence="1">Belongs to the sulfatase family.</text>
</comment>
<dbReference type="OrthoDB" id="96314at2759"/>
<evidence type="ECO:0000256" key="6">
    <source>
        <dbReference type="SAM" id="SignalP"/>
    </source>
</evidence>
<keyword evidence="2 6" id="KW-0732">Signal</keyword>
<evidence type="ECO:0000256" key="2">
    <source>
        <dbReference type="ARBA" id="ARBA00022729"/>
    </source>
</evidence>
<gene>
    <name evidence="8" type="ORF">D0863_10190</name>
</gene>
<evidence type="ECO:0000256" key="1">
    <source>
        <dbReference type="ARBA" id="ARBA00008779"/>
    </source>
</evidence>
<evidence type="ECO:0000259" key="7">
    <source>
        <dbReference type="Pfam" id="PF00884"/>
    </source>
</evidence>
<dbReference type="PANTHER" id="PTHR43108">
    <property type="entry name" value="N-ACETYLGLUCOSAMINE-6-SULFATASE FAMILY MEMBER"/>
    <property type="match status" value="1"/>
</dbReference>
<comment type="caution">
    <text evidence="8">The sequence shown here is derived from an EMBL/GenBank/DDBJ whole genome shotgun (WGS) entry which is preliminary data.</text>
</comment>
<dbReference type="InterPro" id="IPR017850">
    <property type="entry name" value="Alkaline_phosphatase_core_sf"/>
</dbReference>
<dbReference type="GO" id="GO:0004065">
    <property type="term" value="F:arylsulfatase activity"/>
    <property type="evidence" value="ECO:0007669"/>
    <property type="project" value="InterPro"/>
</dbReference>
<dbReference type="VEuPathDB" id="FungiDB:BTJ68_14268"/>
<feature type="modified residue" description="3-oxoalanine (Cys)" evidence="5">
    <location>
        <position position="88"/>
    </location>
</feature>
<reference evidence="8 9" key="1">
    <citation type="journal article" date="2018" name="BMC Genomics">
        <title>Genomic evidence for intraspecific hybridization in a clonal and extremely halotolerant yeast.</title>
        <authorList>
            <person name="Gostincar C."/>
            <person name="Stajich J.E."/>
            <person name="Zupancic J."/>
            <person name="Zalar P."/>
            <person name="Gunde-Cimerman N."/>
        </authorList>
    </citation>
    <scope>NUCLEOTIDE SEQUENCE [LARGE SCALE GENOMIC DNA]</scope>
    <source>
        <strain evidence="8 9">EXF-2682</strain>
    </source>
</reference>
<dbReference type="Gene3D" id="3.40.720.10">
    <property type="entry name" value="Alkaline Phosphatase, subunit A"/>
    <property type="match status" value="1"/>
</dbReference>
<feature type="domain" description="Sulfatase N-terminal" evidence="7">
    <location>
        <begin position="44"/>
        <end position="402"/>
    </location>
</feature>
<dbReference type="PIRSF" id="PIRSF000972">
    <property type="entry name" value="Arylsulf_plant"/>
    <property type="match status" value="1"/>
</dbReference>
<name>A0A3M7DHT3_HORWE</name>
<dbReference type="CDD" id="cd16147">
    <property type="entry name" value="G6S"/>
    <property type="match status" value="1"/>
</dbReference>
<evidence type="ECO:0000256" key="4">
    <source>
        <dbReference type="ARBA" id="ARBA00023180"/>
    </source>
</evidence>
<feature type="chain" id="PRO_5017981757" description="Sulfatase N-terminal domain-containing protein" evidence="6">
    <location>
        <begin position="24"/>
        <end position="659"/>
    </location>
</feature>
<keyword evidence="3" id="KW-0378">Hydrolase</keyword>
<dbReference type="EMBL" id="QWIP01000433">
    <property type="protein sequence ID" value="RMY63919.1"/>
    <property type="molecule type" value="Genomic_DNA"/>
</dbReference>
<dbReference type="Pfam" id="PF00884">
    <property type="entry name" value="Sulfatase"/>
    <property type="match status" value="1"/>
</dbReference>